<name>A0ABD0LPD3_9CAEN</name>
<evidence type="ECO:0000313" key="1">
    <source>
        <dbReference type="EMBL" id="KAK7501338.1"/>
    </source>
</evidence>
<protein>
    <submittedName>
        <fullName evidence="1">Uncharacterized protein</fullName>
    </submittedName>
</protein>
<gene>
    <name evidence="1" type="ORF">BaRGS_00007463</name>
</gene>
<evidence type="ECO:0000313" key="2">
    <source>
        <dbReference type="Proteomes" id="UP001519460"/>
    </source>
</evidence>
<dbReference type="Proteomes" id="UP001519460">
    <property type="component" value="Unassembled WGS sequence"/>
</dbReference>
<dbReference type="EMBL" id="JACVVK020000032">
    <property type="protein sequence ID" value="KAK7501338.1"/>
    <property type="molecule type" value="Genomic_DNA"/>
</dbReference>
<sequence length="157" mass="17825">MYLAPSVLCTRNSLRHPGAIAPTPFRSKPDEVRLVYWCPNTKKSHQAVTEKSDLVFCSRKRKSSLCALCSKAFIETTHCTHVLACFRRRRKEKRICIQVSINLCETGESMGCCGFLDTRHQEQLTEQRRDWAMRCFYAGQAANLHSSPRGGGGTWRG</sequence>
<reference evidence="1 2" key="1">
    <citation type="journal article" date="2023" name="Sci. Data">
        <title>Genome assembly of the Korean intertidal mud-creeper Batillaria attramentaria.</title>
        <authorList>
            <person name="Patra A.K."/>
            <person name="Ho P.T."/>
            <person name="Jun S."/>
            <person name="Lee S.J."/>
            <person name="Kim Y."/>
            <person name="Won Y.J."/>
        </authorList>
    </citation>
    <scope>NUCLEOTIDE SEQUENCE [LARGE SCALE GENOMIC DNA]</scope>
    <source>
        <strain evidence="1">Wonlab-2016</strain>
    </source>
</reference>
<accession>A0ABD0LPD3</accession>
<comment type="caution">
    <text evidence="1">The sequence shown here is derived from an EMBL/GenBank/DDBJ whole genome shotgun (WGS) entry which is preliminary data.</text>
</comment>
<dbReference type="AlphaFoldDB" id="A0ABD0LPD3"/>
<proteinExistence type="predicted"/>
<keyword evidence="2" id="KW-1185">Reference proteome</keyword>
<feature type="non-terminal residue" evidence="1">
    <location>
        <position position="157"/>
    </location>
</feature>
<organism evidence="1 2">
    <name type="scientific">Batillaria attramentaria</name>
    <dbReference type="NCBI Taxonomy" id="370345"/>
    <lineage>
        <taxon>Eukaryota</taxon>
        <taxon>Metazoa</taxon>
        <taxon>Spiralia</taxon>
        <taxon>Lophotrochozoa</taxon>
        <taxon>Mollusca</taxon>
        <taxon>Gastropoda</taxon>
        <taxon>Caenogastropoda</taxon>
        <taxon>Sorbeoconcha</taxon>
        <taxon>Cerithioidea</taxon>
        <taxon>Batillariidae</taxon>
        <taxon>Batillaria</taxon>
    </lineage>
</organism>